<reference evidence="3 4" key="1">
    <citation type="journal article" date="2015" name="Nature">
        <title>rRNA introns, odd ribosomes, and small enigmatic genomes across a large radiation of phyla.</title>
        <authorList>
            <person name="Brown C.T."/>
            <person name="Hug L.A."/>
            <person name="Thomas B.C."/>
            <person name="Sharon I."/>
            <person name="Castelle C.J."/>
            <person name="Singh A."/>
            <person name="Wilkins M.J."/>
            <person name="Williams K.H."/>
            <person name="Banfield J.F."/>
        </authorList>
    </citation>
    <scope>NUCLEOTIDE SEQUENCE [LARGE SCALE GENOMIC DNA]</scope>
</reference>
<accession>A0A0G0R0T9</accession>
<feature type="compositionally biased region" description="Acidic residues" evidence="1">
    <location>
        <begin position="310"/>
        <end position="319"/>
    </location>
</feature>
<feature type="region of interest" description="Disordered" evidence="1">
    <location>
        <begin position="1093"/>
        <end position="1141"/>
    </location>
</feature>
<feature type="region of interest" description="Disordered" evidence="1">
    <location>
        <begin position="510"/>
        <end position="534"/>
    </location>
</feature>
<feature type="compositionally biased region" description="Basic and acidic residues" evidence="1">
    <location>
        <begin position="354"/>
        <end position="367"/>
    </location>
</feature>
<dbReference type="Proteomes" id="UP000034301">
    <property type="component" value="Unassembled WGS sequence"/>
</dbReference>
<dbReference type="AlphaFoldDB" id="A0A0G0R0T9"/>
<dbReference type="EMBL" id="LBYC01000005">
    <property type="protein sequence ID" value="KKR43346.1"/>
    <property type="molecule type" value="Genomic_DNA"/>
</dbReference>
<evidence type="ECO:0000256" key="2">
    <source>
        <dbReference type="SAM" id="SignalP"/>
    </source>
</evidence>
<feature type="region of interest" description="Disordered" evidence="1">
    <location>
        <begin position="298"/>
        <end position="447"/>
    </location>
</feature>
<feature type="chain" id="PRO_5002534262" evidence="2">
    <location>
        <begin position="24"/>
        <end position="1141"/>
    </location>
</feature>
<proteinExistence type="predicted"/>
<protein>
    <submittedName>
        <fullName evidence="3">Uncharacterized protein</fullName>
    </submittedName>
</protein>
<keyword evidence="2" id="KW-0732">Signal</keyword>
<evidence type="ECO:0000256" key="1">
    <source>
        <dbReference type="SAM" id="MobiDB-lite"/>
    </source>
</evidence>
<feature type="compositionally biased region" description="Acidic residues" evidence="1">
    <location>
        <begin position="386"/>
        <end position="443"/>
    </location>
</feature>
<feature type="compositionally biased region" description="Low complexity" evidence="1">
    <location>
        <begin position="1093"/>
        <end position="1102"/>
    </location>
</feature>
<evidence type="ECO:0000313" key="3">
    <source>
        <dbReference type="EMBL" id="KKR43346.1"/>
    </source>
</evidence>
<sequence>MKYRIYIILVMVLFCSFFSKVSASESCSPNGYTILTINGIFTDLDGAIYNKDALKFKLREPHKKRKINIDYLYNPTHLAGVGDFVDAVAQGIFEQKSDYDLTEMLNDASENVETQKLLLVAHSQGNFYANNFYDKTASQQGGVPEESIGVYGVATPANRVAGGGKYLTSDTDSVIATSVARFIKILSPNVHIPVSQDIDGNGHSFSNVYLKYEGDRIVRDIKSALNNLKENDEQEESGPCISPPELTLGHKILKIMLAVADPTAILARDIIVGAYNVGMAIGNALMGNVIESLPEGGDLAIDLPPTDENNSADDTESDDVAPPQEQIPKEQVPKNIKPVPMPVSDENLDEDAPTEEKTKEIADSGEKPRRRSSGGGGGGGSSTSEPEVEVEEPEPVEPEPEPETEDPEEDPVVSNPDPEEPDPAEPDPEEPDPEESDPEEPVPEDPVQLDTFTIDENTTLAPGEYNYENLVITNNAILTLEGDQESTNAFKGVKINAVNLTITEGASISADQKGYGPENLGPGTSSDPTVGASHGDHTGNPLSAVTYGSAIRPIDLGSGGGAWLHRGGGAIQLIVSDTFTNNGTVSASGGNASSGGSIYVSTKKIAGNGTLHANGGALFFTGFFKSPGGGGRIALYYETSSFEGMIEAKGGCGSYDGWTQVCAQDGTVGIFDESENDFYVDSSWQFRNDDGPFSFNNIFISNGAKVISEEGVSVTADKILIKDNSSLALAKDQVLDIAQIIIDEKSTLTLSGEETINAESLELTENSLITIIPEKTLFLEIPNITVDSSSSILADGKGYSLNAGPGAPTANYSGASHGGLGSGNVASSIYGSKTEPTQFGSGGGGYHPFGGGAIRMIVEDTLVNDGIISAIGDNTSSGGSIFITTETLEGVGKFKVDGGGSYCPDVCYGPGGGGRIALYSKTSSFSGQSTANGWSGYGGVSEAGTVYIVDESVVVDPEPELGTAPTITEYTFNGVVGDITTNPLTEPVSINFIADEEVDWVSLKIEKEDDETLYKYFYPGDDCDNKTTCSENWDGNLSGEGTTLQEGIYKIKLHLKNLAGGEFNDYLSPYAITVEIIEDVPEEIMIEEVPEVIPTPTPGVGEETPETPDTPEEIPEEIPPPVPDPLEEVVIPTPTPGVGEV</sequence>
<evidence type="ECO:0000313" key="4">
    <source>
        <dbReference type="Proteomes" id="UP000034301"/>
    </source>
</evidence>
<feature type="signal peptide" evidence="2">
    <location>
        <begin position="1"/>
        <end position="23"/>
    </location>
</feature>
<gene>
    <name evidence="3" type="ORF">UT78_C0005G0070</name>
</gene>
<organism evidence="3 4">
    <name type="scientific">Candidatus Nomurabacteria bacterium GW2011_GWF2_40_12</name>
    <dbReference type="NCBI Taxonomy" id="1618776"/>
    <lineage>
        <taxon>Bacteria</taxon>
        <taxon>Candidatus Nomuraibacteriota</taxon>
    </lineage>
</organism>
<name>A0A0G0R0T9_9BACT</name>
<comment type="caution">
    <text evidence="3">The sequence shown here is derived from an EMBL/GenBank/DDBJ whole genome shotgun (WGS) entry which is preliminary data.</text>
</comment>
<feature type="compositionally biased region" description="Acidic residues" evidence="1">
    <location>
        <begin position="1103"/>
        <end position="1116"/>
    </location>
</feature>